<evidence type="ECO:0000313" key="1">
    <source>
        <dbReference type="EMBL" id="CAG8504811.1"/>
    </source>
</evidence>
<feature type="non-terminal residue" evidence="1">
    <location>
        <position position="1"/>
    </location>
</feature>
<protein>
    <submittedName>
        <fullName evidence="1">3364_t:CDS:1</fullName>
    </submittedName>
</protein>
<accession>A0ACA9L106</accession>
<evidence type="ECO:0000313" key="2">
    <source>
        <dbReference type="Proteomes" id="UP000789920"/>
    </source>
</evidence>
<name>A0ACA9L106_9GLOM</name>
<dbReference type="EMBL" id="CAJVQC010002056">
    <property type="protein sequence ID" value="CAG8504811.1"/>
    <property type="molecule type" value="Genomic_DNA"/>
</dbReference>
<dbReference type="Proteomes" id="UP000789920">
    <property type="component" value="Unassembled WGS sequence"/>
</dbReference>
<organism evidence="1 2">
    <name type="scientific">Racocetra persica</name>
    <dbReference type="NCBI Taxonomy" id="160502"/>
    <lineage>
        <taxon>Eukaryota</taxon>
        <taxon>Fungi</taxon>
        <taxon>Fungi incertae sedis</taxon>
        <taxon>Mucoromycota</taxon>
        <taxon>Glomeromycotina</taxon>
        <taxon>Glomeromycetes</taxon>
        <taxon>Diversisporales</taxon>
        <taxon>Gigasporaceae</taxon>
        <taxon>Racocetra</taxon>
    </lineage>
</organism>
<sequence>TSSTLSKVCNTGNHTFEAYIIGPIARYLAGKLPSHSETMSRITCKAQYTKAEPNRVMPTLKEPNLI</sequence>
<proteinExistence type="predicted"/>
<comment type="caution">
    <text evidence="1">The sequence shown here is derived from an EMBL/GenBank/DDBJ whole genome shotgun (WGS) entry which is preliminary data.</text>
</comment>
<reference evidence="1" key="1">
    <citation type="submission" date="2021-06" db="EMBL/GenBank/DDBJ databases">
        <authorList>
            <person name="Kallberg Y."/>
            <person name="Tangrot J."/>
            <person name="Rosling A."/>
        </authorList>
    </citation>
    <scope>NUCLEOTIDE SEQUENCE</scope>
    <source>
        <strain evidence="1">MA461A</strain>
    </source>
</reference>
<gene>
    <name evidence="1" type="ORF">RPERSI_LOCUS1987</name>
</gene>
<keyword evidence="2" id="KW-1185">Reference proteome</keyword>